<dbReference type="Proteomes" id="UP000887565">
    <property type="component" value="Unplaced"/>
</dbReference>
<organism evidence="2 3">
    <name type="scientific">Romanomermis culicivorax</name>
    <name type="common">Nematode worm</name>
    <dbReference type="NCBI Taxonomy" id="13658"/>
    <lineage>
        <taxon>Eukaryota</taxon>
        <taxon>Metazoa</taxon>
        <taxon>Ecdysozoa</taxon>
        <taxon>Nematoda</taxon>
        <taxon>Enoplea</taxon>
        <taxon>Dorylaimia</taxon>
        <taxon>Mermithida</taxon>
        <taxon>Mermithoidea</taxon>
        <taxon>Mermithidae</taxon>
        <taxon>Romanomermis</taxon>
    </lineage>
</organism>
<protein>
    <submittedName>
        <fullName evidence="3">Uncharacterized protein</fullName>
    </submittedName>
</protein>
<evidence type="ECO:0000313" key="3">
    <source>
        <dbReference type="WBParaSite" id="nRc.2.0.1.t06320-RA"/>
    </source>
</evidence>
<proteinExistence type="predicted"/>
<name>A0A915HWY1_ROMCU</name>
<sequence>QKAGKTEENGQRGDSGEKTGFELQKRKENQIFSQKSSIISTTLLSALQSLSKILGDENEANLEMVDVKFGRLPPTKLEQLAPSLLLSASSSSTGKMRKLKKIEKKIFKKKLFLIQIFLKIKFSKNF</sequence>
<evidence type="ECO:0000256" key="1">
    <source>
        <dbReference type="SAM" id="MobiDB-lite"/>
    </source>
</evidence>
<feature type="region of interest" description="Disordered" evidence="1">
    <location>
        <begin position="1"/>
        <end position="22"/>
    </location>
</feature>
<reference evidence="3" key="1">
    <citation type="submission" date="2022-11" db="UniProtKB">
        <authorList>
            <consortium name="WormBaseParasite"/>
        </authorList>
    </citation>
    <scope>IDENTIFICATION</scope>
</reference>
<dbReference type="WBParaSite" id="nRc.2.0.1.t06320-RA">
    <property type="protein sequence ID" value="nRc.2.0.1.t06320-RA"/>
    <property type="gene ID" value="nRc.2.0.1.g06320"/>
</dbReference>
<keyword evidence="2" id="KW-1185">Reference proteome</keyword>
<dbReference type="AlphaFoldDB" id="A0A915HWY1"/>
<evidence type="ECO:0000313" key="2">
    <source>
        <dbReference type="Proteomes" id="UP000887565"/>
    </source>
</evidence>
<accession>A0A915HWY1</accession>